<evidence type="ECO:0000313" key="2">
    <source>
        <dbReference type="Proteomes" id="UP001153331"/>
    </source>
</evidence>
<protein>
    <submittedName>
        <fullName evidence="1">Uncharacterized protein</fullName>
    </submittedName>
</protein>
<name>A0ACC2HUW2_9PLEO</name>
<accession>A0ACC2HUW2</accession>
<evidence type="ECO:0000313" key="1">
    <source>
        <dbReference type="EMBL" id="KAJ8106872.1"/>
    </source>
</evidence>
<gene>
    <name evidence="1" type="ORF">OPT61_g9253</name>
</gene>
<dbReference type="EMBL" id="JAPHNI010001057">
    <property type="protein sequence ID" value="KAJ8106872.1"/>
    <property type="molecule type" value="Genomic_DNA"/>
</dbReference>
<organism evidence="1 2">
    <name type="scientific">Boeremia exigua</name>
    <dbReference type="NCBI Taxonomy" id="749465"/>
    <lineage>
        <taxon>Eukaryota</taxon>
        <taxon>Fungi</taxon>
        <taxon>Dikarya</taxon>
        <taxon>Ascomycota</taxon>
        <taxon>Pezizomycotina</taxon>
        <taxon>Dothideomycetes</taxon>
        <taxon>Pleosporomycetidae</taxon>
        <taxon>Pleosporales</taxon>
        <taxon>Pleosporineae</taxon>
        <taxon>Didymellaceae</taxon>
        <taxon>Boeremia</taxon>
    </lineage>
</organism>
<dbReference type="Proteomes" id="UP001153331">
    <property type="component" value="Unassembled WGS sequence"/>
</dbReference>
<comment type="caution">
    <text evidence="1">The sequence shown here is derived from an EMBL/GenBank/DDBJ whole genome shotgun (WGS) entry which is preliminary data.</text>
</comment>
<keyword evidence="2" id="KW-1185">Reference proteome</keyword>
<proteinExistence type="predicted"/>
<reference evidence="1" key="1">
    <citation type="submission" date="2022-11" db="EMBL/GenBank/DDBJ databases">
        <title>Genome Sequence of Boeremia exigua.</title>
        <authorList>
            <person name="Buettner E."/>
        </authorList>
    </citation>
    <scope>NUCLEOTIDE SEQUENCE</scope>
    <source>
        <strain evidence="1">CU02</strain>
    </source>
</reference>
<sequence>MPIRGRAIRTSATTALASRKARLCPDDIHVHLSHVLLLLSSGSRIAEKPAASLSVLTRKSRALQLSLFSAIAHRACSGHRDIITTEGRGPVIESSMTAISDNLHTMSVPTAVGYRAATLREKPLARQ</sequence>